<organism evidence="4 5">
    <name type="scientific">Prochlorococcus marinus str. MIT 9314</name>
    <dbReference type="NCBI Taxonomy" id="167548"/>
    <lineage>
        <taxon>Bacteria</taxon>
        <taxon>Bacillati</taxon>
        <taxon>Cyanobacteriota</taxon>
        <taxon>Cyanophyceae</taxon>
        <taxon>Synechococcales</taxon>
        <taxon>Prochlorococcaceae</taxon>
        <taxon>Prochlorococcus</taxon>
    </lineage>
</organism>
<dbReference type="Proteomes" id="UP000030533">
    <property type="component" value="Unassembled WGS sequence"/>
</dbReference>
<keyword evidence="2" id="KW-0812">Transmembrane</keyword>
<sequence>MVNINKKKKIIFFANTLWFLWNFKYELAKQFVKNGYIVEFVYLNETYLSDCEKEEVVENLYLSKVNVFNIKKHKLNTNFINILLSYTIKCILYSPLFFYRCNIKIANYDGLGRIFSSRSICERIARRLFEKLYFILHNFFFDHTVVLNSSDFIYFLNRGINIPSNISILPGTGINKDFFKFNPKYEIDLNKQYITMISRLNNLKGINDFLALVYIYNFIFKNIIPDQSLKFRIVVPHKDIPKINRLIQKNEIIRKCLLIVPYSLDVRTIYDSSLCIVHPTIYGEGLPRIYLEAAACGVPVITTRNPGYVDFYENYKTALIVEKNNPKQILNKIKDIVLDSSLRRSLIDNSKVNLDRYFSNTNEQYFKIINKLFDI</sequence>
<feature type="domain" description="Glycosyl transferase family 1" evidence="3">
    <location>
        <begin position="180"/>
        <end position="351"/>
    </location>
</feature>
<dbReference type="PANTHER" id="PTHR46401:SF2">
    <property type="entry name" value="GLYCOSYLTRANSFERASE WBBK-RELATED"/>
    <property type="match status" value="1"/>
</dbReference>
<protein>
    <submittedName>
        <fullName evidence="4">Glycosyl transferase group 1</fullName>
    </submittedName>
</protein>
<name>A0A0A2AFE2_PROMR</name>
<dbReference type="Gene3D" id="3.40.50.2000">
    <property type="entry name" value="Glycogen Phosphorylase B"/>
    <property type="match status" value="2"/>
</dbReference>
<dbReference type="EMBL" id="JNAO01000013">
    <property type="protein sequence ID" value="KGG00321.1"/>
    <property type="molecule type" value="Genomic_DNA"/>
</dbReference>
<dbReference type="Pfam" id="PF00534">
    <property type="entry name" value="Glycos_transf_1"/>
    <property type="match status" value="1"/>
</dbReference>
<dbReference type="RefSeq" id="WP_032516473.1">
    <property type="nucleotide sequence ID" value="NZ_JNAO01000013.1"/>
</dbReference>
<proteinExistence type="predicted"/>
<dbReference type="GO" id="GO:0009103">
    <property type="term" value="P:lipopolysaccharide biosynthetic process"/>
    <property type="evidence" value="ECO:0007669"/>
    <property type="project" value="TreeGrafter"/>
</dbReference>
<evidence type="ECO:0000259" key="3">
    <source>
        <dbReference type="Pfam" id="PF00534"/>
    </source>
</evidence>
<keyword evidence="2" id="KW-1133">Transmembrane helix</keyword>
<feature type="transmembrane region" description="Helical" evidence="2">
    <location>
        <begin position="79"/>
        <end position="99"/>
    </location>
</feature>
<accession>A0A0A2AFE2</accession>
<comment type="caution">
    <text evidence="4">The sequence shown here is derived from an EMBL/GenBank/DDBJ whole genome shotgun (WGS) entry which is preliminary data.</text>
</comment>
<evidence type="ECO:0000256" key="1">
    <source>
        <dbReference type="ARBA" id="ARBA00022679"/>
    </source>
</evidence>
<reference evidence="5" key="1">
    <citation type="journal article" date="2014" name="Sci. Data">
        <title>Genomes of diverse isolates of the marine cyanobacterium Prochlorococcus.</title>
        <authorList>
            <person name="Biller S."/>
            <person name="Berube P."/>
            <person name="Thompson J."/>
            <person name="Kelly L."/>
            <person name="Roggensack S."/>
            <person name="Awad L."/>
            <person name="Roache-Johnson K."/>
            <person name="Ding H."/>
            <person name="Giovannoni S.J."/>
            <person name="Moore L.R."/>
            <person name="Chisholm S.W."/>
        </authorList>
    </citation>
    <scope>NUCLEOTIDE SEQUENCE [LARGE SCALE GENOMIC DNA]</scope>
    <source>
        <strain evidence="5">MIT 9314</strain>
    </source>
</reference>
<evidence type="ECO:0000313" key="4">
    <source>
        <dbReference type="EMBL" id="KGG00321.1"/>
    </source>
</evidence>
<evidence type="ECO:0000313" key="5">
    <source>
        <dbReference type="Proteomes" id="UP000030533"/>
    </source>
</evidence>
<dbReference type="GO" id="GO:0016757">
    <property type="term" value="F:glycosyltransferase activity"/>
    <property type="evidence" value="ECO:0007669"/>
    <property type="project" value="InterPro"/>
</dbReference>
<dbReference type="eggNOG" id="COG0438">
    <property type="taxonomic scope" value="Bacteria"/>
</dbReference>
<gene>
    <name evidence="4" type="ORF">EU98_1853</name>
</gene>
<evidence type="ECO:0000256" key="2">
    <source>
        <dbReference type="SAM" id="Phobius"/>
    </source>
</evidence>
<keyword evidence="2" id="KW-0472">Membrane</keyword>
<dbReference type="SUPFAM" id="SSF53756">
    <property type="entry name" value="UDP-Glycosyltransferase/glycogen phosphorylase"/>
    <property type="match status" value="1"/>
</dbReference>
<dbReference type="InterPro" id="IPR001296">
    <property type="entry name" value="Glyco_trans_1"/>
</dbReference>
<dbReference type="AlphaFoldDB" id="A0A0A2AFE2"/>
<dbReference type="PANTHER" id="PTHR46401">
    <property type="entry name" value="GLYCOSYLTRANSFERASE WBBK-RELATED"/>
    <property type="match status" value="1"/>
</dbReference>
<dbReference type="STRING" id="167548.EU98_1853"/>
<keyword evidence="1 4" id="KW-0808">Transferase</keyword>